<evidence type="ECO:0000256" key="1">
    <source>
        <dbReference type="ARBA" id="ARBA00004123"/>
    </source>
</evidence>
<feature type="compositionally biased region" description="Acidic residues" evidence="7">
    <location>
        <begin position="159"/>
        <end position="177"/>
    </location>
</feature>
<evidence type="ECO:0000313" key="11">
    <source>
        <dbReference type="Proteomes" id="UP001188597"/>
    </source>
</evidence>
<evidence type="ECO:0000259" key="8">
    <source>
        <dbReference type="PROSITE" id="PS50016"/>
    </source>
</evidence>
<feature type="region of interest" description="Disordered" evidence="7">
    <location>
        <begin position="924"/>
        <end position="950"/>
    </location>
</feature>
<evidence type="ECO:0008006" key="12">
    <source>
        <dbReference type="Google" id="ProtNLM"/>
    </source>
</evidence>
<keyword evidence="2" id="KW-0479">Metal-binding</keyword>
<dbReference type="Gene3D" id="3.30.40.10">
    <property type="entry name" value="Zinc/RING finger domain, C3HC4 (zinc finger)"/>
    <property type="match status" value="2"/>
</dbReference>
<feature type="region of interest" description="Disordered" evidence="7">
    <location>
        <begin position="404"/>
        <end position="425"/>
    </location>
</feature>
<dbReference type="GO" id="GO:0000785">
    <property type="term" value="C:chromatin"/>
    <property type="evidence" value="ECO:0007669"/>
    <property type="project" value="UniProtKB-ARBA"/>
</dbReference>
<dbReference type="PROSITE" id="PS01359">
    <property type="entry name" value="ZF_PHD_1"/>
    <property type="match status" value="1"/>
</dbReference>
<dbReference type="InterPro" id="IPR013083">
    <property type="entry name" value="Znf_RING/FYVE/PHD"/>
</dbReference>
<evidence type="ECO:0000256" key="2">
    <source>
        <dbReference type="ARBA" id="ARBA00022723"/>
    </source>
</evidence>
<evidence type="ECO:0000256" key="7">
    <source>
        <dbReference type="SAM" id="MobiDB-lite"/>
    </source>
</evidence>
<dbReference type="InterPro" id="IPR001965">
    <property type="entry name" value="Znf_PHD"/>
</dbReference>
<keyword evidence="4" id="KW-0862">Zinc</keyword>
<feature type="compositionally biased region" description="Low complexity" evidence="7">
    <location>
        <begin position="404"/>
        <end position="413"/>
    </location>
</feature>
<dbReference type="PANTHER" id="PTHR46508:SF1">
    <property type="entry name" value="PHD FINGER FAMILY PROTEIN"/>
    <property type="match status" value="1"/>
</dbReference>
<dbReference type="Pfam" id="PF15612">
    <property type="entry name" value="WHIM1"/>
    <property type="match status" value="1"/>
</dbReference>
<sequence length="1679" mass="186571">MEDGVGRVERRGRKRRRKDVQNVAAAVDGQQTGKKQAVETRTRSTALVGRYVHKEFEGSGVFLGKIAYYDTGLYRIDYEDGDCEDLEGGEVREFLVEDGEFKGDLVVRKMKLDGLVLKKYVKNGKDVPEGNAIKLVNAVDKVGASLSSELSNGGASNNDGDEVDAEADSSSDSCDDVDLNSEAEALTVPPPPQLPPSSGNIAVQEEYVSHLFSVYGFLRSFSIPLFLSPFGLDDFVGSLNCPVPNALLDAIHVALMRALRRHLEGLSSDGSELASKCLRCMDWNLLDTLTWPCYLVQYLITLGYTEGPQWKGFYVDALERDYYTLSAGSKLMVLQILCDDVLDSAELRAEMDLREELEVGIGIDGVTIVPPESGPRRVHPRYSKTSACKDQEAIEIIAESHGTKSSFNSSSLDLKSKGPNADQDGNGDECRLCGMDGTLLCCDGCPSAYHSRCIGAGKILGETWYCPDCVIIKTGPTITRGTSLRGAENFGVDLYEQLFLGTCDYLLVFLLITYSADCRLKVSMNSEPCLRYYNQNDIPKVLKALHSSVQHISMYSAICKEILKYWKVPEDVLSLTDTVEMYGPRTLLGKESHSFPEMVEFENFASGVTESRLEKVVVSCHENIPFWDIKHSEQIRTGSSMSAGTVVLQADPSNLNQKRLAEKSSLESATCTSGSSSANYRGHGNGMFVQNMSSQSKDANGRVGGRIYGNVAGDCLYVGSSFRPQAYINYYTHGDFAATAATNLAVLSSEESRLSESHALDNYRKALNANILLQVKAFSSAAIRFVWPNTEKKLVEVPRERCGWCLSCKAPSTSKRGCLLNAAASNAIKGPMKILSVLRPARNADGNLPGIATYLLFIEESLRGLTVDPFSNLSYREQWRKQVEQATTCSSIKTLLLDLEENIRGIALSGDWAKPADNWSCESSVTQSATSASGSTQRRGPGRRSRKQIVASDVAADDGQGISTGFIWWRGGILSMLIFQKGTLPRSLAKKAARQGGSRKVPGIFYAEGFEVPKRTKQFIWRVAVEMSKNASQLALQVRYLDLHLRWSDLVGPEPSIQDGKGSETEASAFRNAIIWDKRIVENKIRYGVAFENQKHLPSRVLKNILEVEQSKDGKDKYWFLETRIPLYLIKAYEEKVEKMFWPSADKTANGLSKLQKRQLKASRKDIFSYLMRKRDNLDNCCCASCQQDVLLRNAVQCSECQGYCHEHCTTSAVHKNELVDILTCNQCNYAKAVTQIDNDKESPTSPLLLQGEEFQTPVTVTKGGRQNGYKRPSASAALENSYEMISRTQDSPLAAKSKQRNCSWGLIWKKKNCEDTCIDFRLNNIVLKGNPNINASSLECHLCHESYNPDLMYIRCEACQKWYHAEAVELEESKIFDLAGFKCCRCRRIRSPLCPYMNQSAKPKLLGGKKTHLGGSKKGNVEANHDPGTISEQQIEEEPATPVFPAMEEVLHIQENDPLPFPICRVERYSEKNPEGDLEWNTASVSGHGPQKLPIRRHMKCEKDLDGLSANNLPPFELSNPPAGNVVNPEEKSSPLVEWDAPINGFEDDMMFDYEDLNYEDMEFEPQTYFSFKELLAPDDAGQLDISGDVAGNWENSSLSRDGDPEHYGNSITYDHDEPTILVEAAADLVPCQICSHTEPCPDRSCQNCGLWIHRHCSPWVESSEQGGWRCGNCREWQ</sequence>
<feature type="domain" description="PHD-type" evidence="8">
    <location>
        <begin position="427"/>
        <end position="472"/>
    </location>
</feature>
<comment type="caution">
    <text evidence="10">The sequence shown here is derived from an EMBL/GenBank/DDBJ whole genome shotgun (WGS) entry which is preliminary data.</text>
</comment>
<dbReference type="CDD" id="cd20401">
    <property type="entry name" value="Tudor_AtPTM-like"/>
    <property type="match status" value="1"/>
</dbReference>
<evidence type="ECO:0000256" key="4">
    <source>
        <dbReference type="ARBA" id="ARBA00022833"/>
    </source>
</evidence>
<dbReference type="InterPro" id="IPR028942">
    <property type="entry name" value="WHIM1_dom"/>
</dbReference>
<keyword evidence="11" id="KW-1185">Reference proteome</keyword>
<dbReference type="InterPro" id="IPR019787">
    <property type="entry name" value="Znf_PHD-finger"/>
</dbReference>
<evidence type="ECO:0000256" key="3">
    <source>
        <dbReference type="ARBA" id="ARBA00022771"/>
    </source>
</evidence>
<dbReference type="CDD" id="cd15489">
    <property type="entry name" value="PHD_SF"/>
    <property type="match status" value="1"/>
</dbReference>
<dbReference type="PROSITE" id="PS50827">
    <property type="entry name" value="DDT"/>
    <property type="match status" value="1"/>
</dbReference>
<dbReference type="SMART" id="SM00249">
    <property type="entry name" value="PHD"/>
    <property type="match status" value="4"/>
</dbReference>
<dbReference type="SUPFAM" id="SSF57903">
    <property type="entry name" value="FYVE/PHD zinc finger"/>
    <property type="match status" value="2"/>
</dbReference>
<gene>
    <name evidence="10" type="ORF">RJ639_015839</name>
</gene>
<feature type="compositionally biased region" description="Low complexity" evidence="7">
    <location>
        <begin position="924"/>
        <end position="937"/>
    </location>
</feature>
<dbReference type="InterPro" id="IPR018501">
    <property type="entry name" value="DDT_dom"/>
</dbReference>
<feature type="region of interest" description="Disordered" evidence="7">
    <location>
        <begin position="150"/>
        <end position="177"/>
    </location>
</feature>
<comment type="subcellular location">
    <subcellularLocation>
        <location evidence="1">Nucleus</location>
    </subcellularLocation>
</comment>
<dbReference type="GO" id="GO:0005634">
    <property type="term" value="C:nucleus"/>
    <property type="evidence" value="ECO:0007669"/>
    <property type="project" value="UniProtKB-SubCell"/>
</dbReference>
<dbReference type="Pfam" id="PF21743">
    <property type="entry name" value="PTM_DIR17_Tudor"/>
    <property type="match status" value="1"/>
</dbReference>
<dbReference type="InterPro" id="IPR056618">
    <property type="entry name" value="Chromo_PTM"/>
</dbReference>
<dbReference type="Proteomes" id="UP001188597">
    <property type="component" value="Unassembled WGS sequence"/>
</dbReference>
<dbReference type="InterPro" id="IPR047365">
    <property type="entry name" value="Tudor_AtPTM-like"/>
</dbReference>
<dbReference type="Pfam" id="PF02791">
    <property type="entry name" value="DDT"/>
    <property type="match status" value="1"/>
</dbReference>
<dbReference type="EMBL" id="JAVXUP010001904">
    <property type="protein sequence ID" value="KAK3007125.1"/>
    <property type="molecule type" value="Genomic_DNA"/>
</dbReference>
<keyword evidence="3 6" id="KW-0863">Zinc-finger</keyword>
<keyword evidence="5" id="KW-0539">Nucleus</keyword>
<protein>
    <recommendedName>
        <fullName evidence="12">DDT domain-containing protein PTM</fullName>
    </recommendedName>
</protein>
<dbReference type="PANTHER" id="PTHR46508">
    <property type="entry name" value="PHD FINGER FAMILY PROTEIN"/>
    <property type="match status" value="1"/>
</dbReference>
<dbReference type="Pfam" id="PF24294">
    <property type="entry name" value="Chromo_PTM"/>
    <property type="match status" value="1"/>
</dbReference>
<evidence type="ECO:0000256" key="5">
    <source>
        <dbReference type="ARBA" id="ARBA00023242"/>
    </source>
</evidence>
<accession>A0AA89ALP6</accession>
<evidence type="ECO:0000256" key="6">
    <source>
        <dbReference type="PROSITE-ProRule" id="PRU00146"/>
    </source>
</evidence>
<dbReference type="PROSITE" id="PS50016">
    <property type="entry name" value="ZF_PHD_2"/>
    <property type="match status" value="1"/>
</dbReference>
<dbReference type="InterPro" id="IPR011011">
    <property type="entry name" value="Znf_FYVE_PHD"/>
</dbReference>
<evidence type="ECO:0000259" key="9">
    <source>
        <dbReference type="PROSITE" id="PS50827"/>
    </source>
</evidence>
<reference evidence="10" key="1">
    <citation type="submission" date="2022-12" db="EMBL/GenBank/DDBJ databases">
        <title>Draft genome assemblies for two species of Escallonia (Escalloniales).</title>
        <authorList>
            <person name="Chanderbali A."/>
            <person name="Dervinis C."/>
            <person name="Anghel I."/>
            <person name="Soltis D."/>
            <person name="Soltis P."/>
            <person name="Zapata F."/>
        </authorList>
    </citation>
    <scope>NUCLEOTIDE SEQUENCE</scope>
    <source>
        <strain evidence="10">UCBG64.0493</strain>
        <tissue evidence="10">Leaf</tissue>
    </source>
</reference>
<dbReference type="Pfam" id="PF00628">
    <property type="entry name" value="PHD"/>
    <property type="match status" value="1"/>
</dbReference>
<dbReference type="SMART" id="SM00571">
    <property type="entry name" value="DDT"/>
    <property type="match status" value="1"/>
</dbReference>
<dbReference type="InterPro" id="IPR019786">
    <property type="entry name" value="Zinc_finger_PHD-type_CS"/>
</dbReference>
<feature type="region of interest" description="Disordered" evidence="7">
    <location>
        <begin position="1"/>
        <end position="34"/>
    </location>
</feature>
<organism evidence="10 11">
    <name type="scientific">Escallonia herrerae</name>
    <dbReference type="NCBI Taxonomy" id="1293975"/>
    <lineage>
        <taxon>Eukaryota</taxon>
        <taxon>Viridiplantae</taxon>
        <taxon>Streptophyta</taxon>
        <taxon>Embryophyta</taxon>
        <taxon>Tracheophyta</taxon>
        <taxon>Spermatophyta</taxon>
        <taxon>Magnoliopsida</taxon>
        <taxon>eudicotyledons</taxon>
        <taxon>Gunneridae</taxon>
        <taxon>Pentapetalae</taxon>
        <taxon>asterids</taxon>
        <taxon>campanulids</taxon>
        <taxon>Escalloniales</taxon>
        <taxon>Escalloniaceae</taxon>
        <taxon>Escallonia</taxon>
    </lineage>
</organism>
<name>A0AA89ALP6_9ASTE</name>
<proteinExistence type="predicted"/>
<evidence type="ECO:0000313" key="10">
    <source>
        <dbReference type="EMBL" id="KAK3007125.1"/>
    </source>
</evidence>
<feature type="domain" description="DDT" evidence="9">
    <location>
        <begin position="205"/>
        <end position="265"/>
    </location>
</feature>
<dbReference type="GO" id="GO:0008270">
    <property type="term" value="F:zinc ion binding"/>
    <property type="evidence" value="ECO:0007669"/>
    <property type="project" value="UniProtKB-KW"/>
</dbReference>